<dbReference type="EC" id="3.2.1.52" evidence="6"/>
<keyword evidence="4" id="KW-0325">Glycoprotein</keyword>
<dbReference type="GeneID" id="101846147"/>
<evidence type="ECO:0000256" key="4">
    <source>
        <dbReference type="ARBA" id="ARBA00023180"/>
    </source>
</evidence>
<gene>
    <name evidence="11" type="primary">LOC101846147</name>
</gene>
<dbReference type="Proteomes" id="UP000694888">
    <property type="component" value="Unplaced"/>
</dbReference>
<organism evidence="10 11">
    <name type="scientific">Aplysia californica</name>
    <name type="common">California sea hare</name>
    <dbReference type="NCBI Taxonomy" id="6500"/>
    <lineage>
        <taxon>Eukaryota</taxon>
        <taxon>Metazoa</taxon>
        <taxon>Spiralia</taxon>
        <taxon>Lophotrochozoa</taxon>
        <taxon>Mollusca</taxon>
        <taxon>Gastropoda</taxon>
        <taxon>Heterobranchia</taxon>
        <taxon>Euthyneura</taxon>
        <taxon>Tectipleura</taxon>
        <taxon>Aplysiida</taxon>
        <taxon>Aplysioidea</taxon>
        <taxon>Aplysiidae</taxon>
        <taxon>Aplysia</taxon>
    </lineage>
</organism>
<evidence type="ECO:0000256" key="3">
    <source>
        <dbReference type="ARBA" id="ARBA00022801"/>
    </source>
</evidence>
<dbReference type="InterPro" id="IPR017853">
    <property type="entry name" value="GH"/>
</dbReference>
<dbReference type="Gene3D" id="3.30.379.10">
    <property type="entry name" value="Chitobiase/beta-hexosaminidase domain 2-like"/>
    <property type="match status" value="1"/>
</dbReference>
<dbReference type="SUPFAM" id="SSF55545">
    <property type="entry name" value="beta-N-acetylhexosaminidase-like domain"/>
    <property type="match status" value="1"/>
</dbReference>
<reference evidence="11" key="1">
    <citation type="submission" date="2025-08" db="UniProtKB">
        <authorList>
            <consortium name="RefSeq"/>
        </authorList>
    </citation>
    <scope>IDENTIFICATION</scope>
</reference>
<evidence type="ECO:0000256" key="7">
    <source>
        <dbReference type="SAM" id="MobiDB-lite"/>
    </source>
</evidence>
<dbReference type="Pfam" id="PF14845">
    <property type="entry name" value="Glycohydro_20b2"/>
    <property type="match status" value="1"/>
</dbReference>
<keyword evidence="3 6" id="KW-0378">Hydrolase</keyword>
<evidence type="ECO:0000259" key="8">
    <source>
        <dbReference type="Pfam" id="PF00728"/>
    </source>
</evidence>
<evidence type="ECO:0000313" key="11">
    <source>
        <dbReference type="RefSeq" id="XP_012939749.1"/>
    </source>
</evidence>
<evidence type="ECO:0000313" key="10">
    <source>
        <dbReference type="Proteomes" id="UP000694888"/>
    </source>
</evidence>
<keyword evidence="10" id="KW-1185">Reference proteome</keyword>
<comment type="similarity">
    <text evidence="2 6">Belongs to the glycosyl hydrolase 20 family.</text>
</comment>
<proteinExistence type="inferred from homology"/>
<feature type="region of interest" description="Disordered" evidence="7">
    <location>
        <begin position="445"/>
        <end position="509"/>
    </location>
</feature>
<evidence type="ECO:0000256" key="2">
    <source>
        <dbReference type="ARBA" id="ARBA00006285"/>
    </source>
</evidence>
<dbReference type="PRINTS" id="PR00738">
    <property type="entry name" value="GLHYDRLASE20"/>
</dbReference>
<dbReference type="PANTHER" id="PTHR22600">
    <property type="entry name" value="BETA-HEXOSAMINIDASE"/>
    <property type="match status" value="1"/>
</dbReference>
<dbReference type="SUPFAM" id="SSF51445">
    <property type="entry name" value="(Trans)glycosidases"/>
    <property type="match status" value="1"/>
</dbReference>
<dbReference type="Pfam" id="PF00728">
    <property type="entry name" value="Glyco_hydro_20"/>
    <property type="match status" value="1"/>
</dbReference>
<feature type="compositionally biased region" description="Low complexity" evidence="7">
    <location>
        <begin position="494"/>
        <end position="509"/>
    </location>
</feature>
<feature type="domain" description="Glycoside hydrolase family 20 catalytic" evidence="8">
    <location>
        <begin position="66"/>
        <end position="397"/>
    </location>
</feature>
<name>A0ABM1A2X0_APLCA</name>
<dbReference type="InterPro" id="IPR029018">
    <property type="entry name" value="Hex-like_dom2"/>
</dbReference>
<dbReference type="InterPro" id="IPR015883">
    <property type="entry name" value="Glyco_hydro_20_cat"/>
</dbReference>
<evidence type="ECO:0000256" key="1">
    <source>
        <dbReference type="ARBA" id="ARBA00001231"/>
    </source>
</evidence>
<accession>A0ABM1A2X0</accession>
<dbReference type="CDD" id="cd06562">
    <property type="entry name" value="GH20_HexA_HexB-like"/>
    <property type="match status" value="1"/>
</dbReference>
<dbReference type="RefSeq" id="XP_012939749.1">
    <property type="nucleotide sequence ID" value="XM_013084295.1"/>
</dbReference>
<feature type="domain" description="Beta-hexosaminidase eukaryotic type N-terminal" evidence="9">
    <location>
        <begin position="10"/>
        <end position="45"/>
    </location>
</feature>
<dbReference type="Gene3D" id="3.20.20.80">
    <property type="entry name" value="Glycosidases"/>
    <property type="match status" value="1"/>
</dbReference>
<keyword evidence="5 6" id="KW-0326">Glycosidase</keyword>
<comment type="catalytic activity">
    <reaction evidence="1 6">
        <text>Hydrolysis of terminal non-reducing N-acetyl-D-hexosamine residues in N-acetyl-beta-D-hexosaminides.</text>
        <dbReference type="EC" id="3.2.1.52"/>
    </reaction>
</comment>
<feature type="compositionally biased region" description="Polar residues" evidence="7">
    <location>
        <begin position="476"/>
        <end position="485"/>
    </location>
</feature>
<dbReference type="PANTHER" id="PTHR22600:SF21">
    <property type="entry name" value="BETA-HEXOSAMINIDASE A"/>
    <property type="match status" value="1"/>
</dbReference>
<dbReference type="InterPro" id="IPR029019">
    <property type="entry name" value="HEX_eukaryotic_N"/>
</dbReference>
<dbReference type="PIRSF" id="PIRSF001093">
    <property type="entry name" value="B-hxosamndse_ab_euk"/>
    <property type="match status" value="1"/>
</dbReference>
<evidence type="ECO:0000256" key="5">
    <source>
        <dbReference type="ARBA" id="ARBA00023295"/>
    </source>
</evidence>
<evidence type="ECO:0000256" key="6">
    <source>
        <dbReference type="PIRNR" id="PIRNR001093"/>
    </source>
</evidence>
<sequence length="538" mass="61425">MGATCPGYPQHGMNEEYNLTVDTEIHIATFSVWGLVRGLETLQQLMYTVQGKWYINAARIEDAPRFSYRGMLLDTARHFYPVEILKKNLDAMATHKYNVFHWHIVDAQSFPYRSIKFPDLAEKGAFSPKLTYSQEDVQDIIEYARYRGIRVLPEFDTPGHAHSWGIAMPELLTPCWAGGEPGQANYSYHAERENFDPSKNSTFQFLEEFFHEIKDVFKDEFFHMGMDEAHYMCWESSPDIAAFMEASGFGHDFYRLEEYYNVRLLDIVQRLMRKSIIYEDPINHGVTVPNDTIIQAWKDVTLDPHLQPWQSYVEQLLTTTDYHVILSSCWYLNKIYSNQDWRRFYACDPASVNATDEQLSRILGGEACVWSEYLDEYNVLQSVWPRASAVAERLWSPANVTDVDDAQLRLDQHRCRLLRQGIPARPVLAGYCLDDYNIDNSRSHLYPTPSTLAPHDTTQSENTPTSSTEEGDAPFPSSTSTTAKGDNSKDRRSNTNNNNKKSGHNGSNGRVTAPFTLAITSIVVAVCLFKGWCGLGDG</sequence>
<protein>
    <recommendedName>
        <fullName evidence="6">Beta-hexosaminidase</fullName>
        <ecNumber evidence="6">3.2.1.52</ecNumber>
    </recommendedName>
</protein>
<feature type="compositionally biased region" description="Polar residues" evidence="7">
    <location>
        <begin position="448"/>
        <end position="468"/>
    </location>
</feature>
<evidence type="ECO:0000259" key="9">
    <source>
        <dbReference type="Pfam" id="PF14845"/>
    </source>
</evidence>
<dbReference type="InterPro" id="IPR025705">
    <property type="entry name" value="Beta_hexosaminidase_sua/sub"/>
</dbReference>